<protein>
    <submittedName>
        <fullName evidence="3">Histidine kinase</fullName>
    </submittedName>
</protein>
<dbReference type="Gene3D" id="3.40.50.2300">
    <property type="match status" value="1"/>
</dbReference>
<accession>A0ABW3B387</accession>
<dbReference type="PROSITE" id="PS50110">
    <property type="entry name" value="RESPONSE_REGULATORY"/>
    <property type="match status" value="1"/>
</dbReference>
<dbReference type="GO" id="GO:0016301">
    <property type="term" value="F:kinase activity"/>
    <property type="evidence" value="ECO:0007669"/>
    <property type="project" value="UniProtKB-KW"/>
</dbReference>
<dbReference type="SUPFAM" id="SSF52172">
    <property type="entry name" value="CheY-like"/>
    <property type="match status" value="1"/>
</dbReference>
<dbReference type="InterPro" id="IPR001789">
    <property type="entry name" value="Sig_transdc_resp-reg_receiver"/>
</dbReference>
<dbReference type="InterPro" id="IPR011006">
    <property type="entry name" value="CheY-like_superfamily"/>
</dbReference>
<dbReference type="EMBL" id="JBHTHY010000006">
    <property type="protein sequence ID" value="MFD0797530.1"/>
    <property type="molecule type" value="Genomic_DNA"/>
</dbReference>
<feature type="modified residue" description="4-aspartylphosphate" evidence="1">
    <location>
        <position position="66"/>
    </location>
</feature>
<keyword evidence="4" id="KW-1185">Reference proteome</keyword>
<evidence type="ECO:0000256" key="1">
    <source>
        <dbReference type="PROSITE-ProRule" id="PRU00169"/>
    </source>
</evidence>
<keyword evidence="3" id="KW-0808">Transferase</keyword>
<dbReference type="RefSeq" id="WP_379933888.1">
    <property type="nucleotide sequence ID" value="NZ_JBHTHY010000006.1"/>
</dbReference>
<comment type="caution">
    <text evidence="3">The sequence shown here is derived from an EMBL/GenBank/DDBJ whole genome shotgun (WGS) entry which is preliminary data.</text>
</comment>
<name>A0ABW3B387_9FLAO</name>
<evidence type="ECO:0000259" key="2">
    <source>
        <dbReference type="PROSITE" id="PS50110"/>
    </source>
</evidence>
<gene>
    <name evidence="3" type="ORF">ACFQZJ_08665</name>
</gene>
<evidence type="ECO:0000313" key="3">
    <source>
        <dbReference type="EMBL" id="MFD0797530.1"/>
    </source>
</evidence>
<evidence type="ECO:0000313" key="4">
    <source>
        <dbReference type="Proteomes" id="UP001597012"/>
    </source>
</evidence>
<dbReference type="Proteomes" id="UP001597012">
    <property type="component" value="Unassembled WGS sequence"/>
</dbReference>
<organism evidence="3 4">
    <name type="scientific">Maribacter chungangensis</name>
    <dbReference type="NCBI Taxonomy" id="1069117"/>
    <lineage>
        <taxon>Bacteria</taxon>
        <taxon>Pseudomonadati</taxon>
        <taxon>Bacteroidota</taxon>
        <taxon>Flavobacteriia</taxon>
        <taxon>Flavobacteriales</taxon>
        <taxon>Flavobacteriaceae</taxon>
        <taxon>Maribacter</taxon>
    </lineage>
</organism>
<keyword evidence="1" id="KW-0597">Phosphoprotein</keyword>
<reference evidence="4" key="1">
    <citation type="journal article" date="2019" name="Int. J. Syst. Evol. Microbiol.">
        <title>The Global Catalogue of Microorganisms (GCM) 10K type strain sequencing project: providing services to taxonomists for standard genome sequencing and annotation.</title>
        <authorList>
            <consortium name="The Broad Institute Genomics Platform"/>
            <consortium name="The Broad Institute Genome Sequencing Center for Infectious Disease"/>
            <person name="Wu L."/>
            <person name="Ma J."/>
        </authorList>
    </citation>
    <scope>NUCLEOTIDE SEQUENCE [LARGE SCALE GENOMIC DNA]</scope>
    <source>
        <strain evidence="4">CCUG 61948</strain>
    </source>
</reference>
<proteinExistence type="predicted"/>
<feature type="domain" description="Response regulatory" evidence="2">
    <location>
        <begin position="8"/>
        <end position="138"/>
    </location>
</feature>
<keyword evidence="3" id="KW-0418">Kinase</keyword>
<sequence length="225" mass="25749">MENLETIRILAVDDHEMTTLGYKYILEGSEFENFQVRVEIAKSYEIGKQKIEFSSRSLRYDIILLDIQLFPPQSKDPRTGVDLGILARQLVPKSKLVFMSSYSDNYRINNIFKTVDPEGYMVKSEIDEQSLRTMVETVLFRPPYYTAGALAAVRRRMSSDIVLDDQDLKILYHLSLGVNTRDIAPLIASTNTTVEARKRQLKAIFGVKNGNDLALMEEARKRGFL</sequence>